<dbReference type="InterPro" id="IPR027291">
    <property type="entry name" value="Glyco_hydro_38_N_sf"/>
</dbReference>
<dbReference type="Gene3D" id="3.20.110.10">
    <property type="entry name" value="Glycoside hydrolase 38, N terminal domain"/>
    <property type="match status" value="1"/>
</dbReference>
<protein>
    <recommendedName>
        <fullName evidence="1">Glycoside hydrolase family 38 N-terminal domain-containing protein</fullName>
    </recommendedName>
</protein>
<evidence type="ECO:0000259" key="1">
    <source>
        <dbReference type="Pfam" id="PF01074"/>
    </source>
</evidence>
<dbReference type="SUPFAM" id="SSF88713">
    <property type="entry name" value="Glycoside hydrolase/deacetylase"/>
    <property type="match status" value="1"/>
</dbReference>
<dbReference type="GO" id="GO:0009313">
    <property type="term" value="P:oligosaccharide catabolic process"/>
    <property type="evidence" value="ECO:0007669"/>
    <property type="project" value="TreeGrafter"/>
</dbReference>
<dbReference type="InterPro" id="IPR000602">
    <property type="entry name" value="Glyco_hydro_38_N"/>
</dbReference>
<dbReference type="OrthoDB" id="6342569at2759"/>
<sequence>MINSYQSVEYKIYIINGLCKIFWLPDTFGYSAQLPQIIKATFYWIGIDGSKVLTHICPAETSLYPFLSVKYIIILSADPTSRVVVHLKDILGYFIK</sequence>
<evidence type="ECO:0000313" key="3">
    <source>
        <dbReference type="Proteomes" id="UP000266861"/>
    </source>
</evidence>
<accession>A0A397G538</accession>
<feature type="domain" description="Glycoside hydrolase family 38 N-terminal" evidence="1">
    <location>
        <begin position="17"/>
        <end position="39"/>
    </location>
</feature>
<dbReference type="GO" id="GO:0006013">
    <property type="term" value="P:mannose metabolic process"/>
    <property type="evidence" value="ECO:0007669"/>
    <property type="project" value="InterPro"/>
</dbReference>
<dbReference type="PANTHER" id="PTHR46017">
    <property type="entry name" value="ALPHA-MANNOSIDASE 2C1"/>
    <property type="match status" value="1"/>
</dbReference>
<comment type="caution">
    <text evidence="2">The sequence shown here is derived from an EMBL/GenBank/DDBJ whole genome shotgun (WGS) entry which is preliminary data.</text>
</comment>
<evidence type="ECO:0000313" key="2">
    <source>
        <dbReference type="EMBL" id="RHZ45717.1"/>
    </source>
</evidence>
<dbReference type="STRING" id="1348612.A0A397G538"/>
<dbReference type="Proteomes" id="UP000266861">
    <property type="component" value="Unassembled WGS sequence"/>
</dbReference>
<organism evidence="2 3">
    <name type="scientific">Diversispora epigaea</name>
    <dbReference type="NCBI Taxonomy" id="1348612"/>
    <lineage>
        <taxon>Eukaryota</taxon>
        <taxon>Fungi</taxon>
        <taxon>Fungi incertae sedis</taxon>
        <taxon>Mucoromycota</taxon>
        <taxon>Glomeromycotina</taxon>
        <taxon>Glomeromycetes</taxon>
        <taxon>Diversisporales</taxon>
        <taxon>Diversisporaceae</taxon>
        <taxon>Diversispora</taxon>
    </lineage>
</organism>
<keyword evidence="3" id="KW-1185">Reference proteome</keyword>
<dbReference type="InterPro" id="IPR011330">
    <property type="entry name" value="Glyco_hydro/deAcase_b/a-brl"/>
</dbReference>
<dbReference type="GO" id="GO:0004559">
    <property type="term" value="F:alpha-mannosidase activity"/>
    <property type="evidence" value="ECO:0007669"/>
    <property type="project" value="InterPro"/>
</dbReference>
<dbReference type="AlphaFoldDB" id="A0A397G538"/>
<dbReference type="Pfam" id="PF01074">
    <property type="entry name" value="Glyco_hydro_38N"/>
    <property type="match status" value="1"/>
</dbReference>
<dbReference type="PANTHER" id="PTHR46017:SF1">
    <property type="entry name" value="ALPHA-MANNOSIDASE 2C1"/>
    <property type="match status" value="1"/>
</dbReference>
<name>A0A397G538_9GLOM</name>
<dbReference type="EMBL" id="PQFF01000540">
    <property type="protein sequence ID" value="RHZ45717.1"/>
    <property type="molecule type" value="Genomic_DNA"/>
</dbReference>
<reference evidence="2 3" key="1">
    <citation type="submission" date="2018-08" db="EMBL/GenBank/DDBJ databases">
        <title>Genome and evolution of the arbuscular mycorrhizal fungus Diversispora epigaea (formerly Glomus versiforme) and its bacterial endosymbionts.</title>
        <authorList>
            <person name="Sun X."/>
            <person name="Fei Z."/>
            <person name="Harrison M."/>
        </authorList>
    </citation>
    <scope>NUCLEOTIDE SEQUENCE [LARGE SCALE GENOMIC DNA]</scope>
    <source>
        <strain evidence="2 3">IT104</strain>
    </source>
</reference>
<gene>
    <name evidence="2" type="ORF">Glove_658g16</name>
</gene>
<proteinExistence type="predicted"/>